<dbReference type="InterPro" id="IPR050318">
    <property type="entry name" value="DENR/SUI1_TIF"/>
</dbReference>
<dbReference type="GO" id="GO:0001731">
    <property type="term" value="P:formation of translation preinitiation complex"/>
    <property type="evidence" value="ECO:0007669"/>
    <property type="project" value="TreeGrafter"/>
</dbReference>
<name>A0A1X0RI83_RHIZD</name>
<dbReference type="SUPFAM" id="SSF55159">
    <property type="entry name" value="eIF1-like"/>
    <property type="match status" value="1"/>
</dbReference>
<dbReference type="Gene3D" id="3.30.780.10">
    <property type="entry name" value="SUI1-like domain"/>
    <property type="match status" value="1"/>
</dbReference>
<gene>
    <name evidence="6" type="ORF">BCV72DRAFT_266873</name>
</gene>
<sequence length="188" mass="21651">MTVEPRKVYLCGICTMPLEYCEFSGTQEKCKLWLREHDEDKYNEVYGIKGITEGMENTSLEEESNGKDTRTIVKDKSAKLEAKLEREIKKKMASRVLIKRNERNKRKCVTTIHGLDIFGVDLKKAAKMFANRFACGSSVAKNNQGQDEIVVQGDFSDDIYNIILTHWPNVPEENIDKIEEKKKKKTEP</sequence>
<evidence type="ECO:0000256" key="2">
    <source>
        <dbReference type="ARBA" id="ARBA00011742"/>
    </source>
</evidence>
<dbReference type="Pfam" id="PF01253">
    <property type="entry name" value="SUI1"/>
    <property type="match status" value="1"/>
</dbReference>
<feature type="domain" description="SUI1" evidence="5">
    <location>
        <begin position="96"/>
        <end position="167"/>
    </location>
</feature>
<dbReference type="PANTHER" id="PTHR12789:SF0">
    <property type="entry name" value="DENSITY-REGULATED PROTEIN"/>
    <property type="match status" value="1"/>
</dbReference>
<dbReference type="InterPro" id="IPR005873">
    <property type="entry name" value="DENR_eukaryotes"/>
</dbReference>
<accession>A0A1X0RI83</accession>
<dbReference type="GO" id="GO:1990904">
    <property type="term" value="C:ribonucleoprotein complex"/>
    <property type="evidence" value="ECO:0007669"/>
    <property type="project" value="UniProtKB-KW"/>
</dbReference>
<dbReference type="AlphaFoldDB" id="A0A1X0RI83"/>
<evidence type="ECO:0000256" key="1">
    <source>
        <dbReference type="ARBA" id="ARBA00007514"/>
    </source>
</evidence>
<dbReference type="OrthoDB" id="277199at2759"/>
<dbReference type="InterPro" id="IPR046447">
    <property type="entry name" value="DENR_C"/>
</dbReference>
<dbReference type="CDD" id="cd11607">
    <property type="entry name" value="DENR_C"/>
    <property type="match status" value="1"/>
</dbReference>
<keyword evidence="4" id="KW-0687">Ribonucleoprotein</keyword>
<comment type="similarity">
    <text evidence="1 4">Belongs to the DENR family.</text>
</comment>
<dbReference type="NCBIfam" id="TIGR01159">
    <property type="entry name" value="DRP1"/>
    <property type="match status" value="1"/>
</dbReference>
<dbReference type="VEuPathDB" id="FungiDB:BCV72DRAFT_266873"/>
<dbReference type="GO" id="GO:0005840">
    <property type="term" value="C:ribosome"/>
    <property type="evidence" value="ECO:0007669"/>
    <property type="project" value="UniProtKB-KW"/>
</dbReference>
<proteinExistence type="inferred from homology"/>
<evidence type="ECO:0000256" key="4">
    <source>
        <dbReference type="RuleBase" id="RU361273"/>
    </source>
</evidence>
<dbReference type="Pfam" id="PF21023">
    <property type="entry name" value="DENR_N"/>
    <property type="match status" value="1"/>
</dbReference>
<dbReference type="InterPro" id="IPR048517">
    <property type="entry name" value="DENR_N"/>
</dbReference>
<dbReference type="PROSITE" id="PS50296">
    <property type="entry name" value="SUI1"/>
    <property type="match status" value="1"/>
</dbReference>
<dbReference type="InterPro" id="IPR036877">
    <property type="entry name" value="SUI1_dom_sf"/>
</dbReference>
<evidence type="ECO:0000313" key="6">
    <source>
        <dbReference type="EMBL" id="ORE11716.1"/>
    </source>
</evidence>
<comment type="subcellular location">
    <subcellularLocation>
        <location evidence="4">Cytoplasm</location>
    </subcellularLocation>
</comment>
<dbReference type="PANTHER" id="PTHR12789">
    <property type="entry name" value="DENSITY-REGULATED PROTEIN HOMOLOG"/>
    <property type="match status" value="1"/>
</dbReference>
<dbReference type="EMBL" id="KV921855">
    <property type="protein sequence ID" value="ORE11716.1"/>
    <property type="molecule type" value="Genomic_DNA"/>
</dbReference>
<dbReference type="GO" id="GO:0003743">
    <property type="term" value="F:translation initiation factor activity"/>
    <property type="evidence" value="ECO:0007669"/>
    <property type="project" value="InterPro"/>
</dbReference>
<dbReference type="GO" id="GO:0002188">
    <property type="term" value="P:translation reinitiation"/>
    <property type="evidence" value="ECO:0007669"/>
    <property type="project" value="TreeGrafter"/>
</dbReference>
<dbReference type="Proteomes" id="UP000242414">
    <property type="component" value="Unassembled WGS sequence"/>
</dbReference>
<dbReference type="InterPro" id="IPR001950">
    <property type="entry name" value="SUI1"/>
</dbReference>
<keyword evidence="4" id="KW-0963">Cytoplasm</keyword>
<dbReference type="GO" id="GO:0005737">
    <property type="term" value="C:cytoplasm"/>
    <property type="evidence" value="ECO:0007669"/>
    <property type="project" value="UniProtKB-SubCell"/>
</dbReference>
<protein>
    <recommendedName>
        <fullName evidence="3 4">Translation machinery-associated protein 22</fullName>
    </recommendedName>
</protein>
<comment type="subunit">
    <text evidence="2 4">Interacts with the 40S ribosomal subunit.</text>
</comment>
<organism evidence="6">
    <name type="scientific">Rhizopus microsporus var. microsporus</name>
    <dbReference type="NCBI Taxonomy" id="86635"/>
    <lineage>
        <taxon>Eukaryota</taxon>
        <taxon>Fungi</taxon>
        <taxon>Fungi incertae sedis</taxon>
        <taxon>Mucoromycota</taxon>
        <taxon>Mucoromycotina</taxon>
        <taxon>Mucoromycetes</taxon>
        <taxon>Mucorales</taxon>
        <taxon>Mucorineae</taxon>
        <taxon>Rhizopodaceae</taxon>
        <taxon>Rhizopus</taxon>
    </lineage>
</organism>
<comment type="domain">
    <text evidence="4">The SUI1 domain may be involved in RNA binding.</text>
</comment>
<dbReference type="GO" id="GO:0003729">
    <property type="term" value="F:mRNA binding"/>
    <property type="evidence" value="ECO:0007669"/>
    <property type="project" value="TreeGrafter"/>
</dbReference>
<evidence type="ECO:0000256" key="3">
    <source>
        <dbReference type="ARBA" id="ARBA00020058"/>
    </source>
</evidence>
<keyword evidence="4" id="KW-0689">Ribosomal protein</keyword>
<reference evidence="6" key="1">
    <citation type="journal article" date="2016" name="Proc. Natl. Acad. Sci. U.S.A.">
        <title>Lipid metabolic changes in an early divergent fungus govern the establishment of a mutualistic symbiosis with endobacteria.</title>
        <authorList>
            <person name="Lastovetsky O.A."/>
            <person name="Gaspar M.L."/>
            <person name="Mondo S.J."/>
            <person name="LaButti K.M."/>
            <person name="Sandor L."/>
            <person name="Grigoriev I.V."/>
            <person name="Henry S.A."/>
            <person name="Pawlowska T.E."/>
        </authorList>
    </citation>
    <scope>NUCLEOTIDE SEQUENCE [LARGE SCALE GENOMIC DNA]</scope>
    <source>
        <strain evidence="6">ATCC 52814</strain>
    </source>
</reference>
<evidence type="ECO:0000259" key="5">
    <source>
        <dbReference type="PROSITE" id="PS50296"/>
    </source>
</evidence>